<keyword evidence="8 15" id="KW-0547">Nucleotide-binding</keyword>
<accession>A0A1R2CMV9</accession>
<evidence type="ECO:0000256" key="16">
    <source>
        <dbReference type="RuleBase" id="RU000304"/>
    </source>
</evidence>
<dbReference type="GO" id="GO:0004674">
    <property type="term" value="F:protein serine/threonine kinase activity"/>
    <property type="evidence" value="ECO:0007669"/>
    <property type="project" value="UniProtKB-KW"/>
</dbReference>
<evidence type="ECO:0000256" key="5">
    <source>
        <dbReference type="ARBA" id="ARBA00022679"/>
    </source>
</evidence>
<feature type="domain" description="EF-hand" evidence="18">
    <location>
        <begin position="386"/>
        <end position="417"/>
    </location>
</feature>
<evidence type="ECO:0000313" key="20">
    <source>
        <dbReference type="Proteomes" id="UP000187209"/>
    </source>
</evidence>
<keyword evidence="4 16" id="KW-0723">Serine/threonine-protein kinase</keyword>
<evidence type="ECO:0000256" key="13">
    <source>
        <dbReference type="ARBA" id="ARBA00047899"/>
    </source>
</evidence>
<dbReference type="EMBL" id="MPUH01000104">
    <property type="protein sequence ID" value="OMJ90348.1"/>
    <property type="molecule type" value="Genomic_DNA"/>
</dbReference>
<dbReference type="SUPFAM" id="SSF47473">
    <property type="entry name" value="EF-hand"/>
    <property type="match status" value="1"/>
</dbReference>
<keyword evidence="7" id="KW-0677">Repeat</keyword>
<evidence type="ECO:0000256" key="2">
    <source>
        <dbReference type="ARBA" id="ARBA00011245"/>
    </source>
</evidence>
<evidence type="ECO:0000256" key="7">
    <source>
        <dbReference type="ARBA" id="ARBA00022737"/>
    </source>
</evidence>
<comment type="catalytic activity">
    <reaction evidence="14">
        <text>L-seryl-[protein] + ATP = O-phospho-L-seryl-[protein] + ADP + H(+)</text>
        <dbReference type="Rhea" id="RHEA:17989"/>
        <dbReference type="Rhea" id="RHEA-COMP:9863"/>
        <dbReference type="Rhea" id="RHEA-COMP:11604"/>
        <dbReference type="ChEBI" id="CHEBI:15378"/>
        <dbReference type="ChEBI" id="CHEBI:29999"/>
        <dbReference type="ChEBI" id="CHEBI:30616"/>
        <dbReference type="ChEBI" id="CHEBI:83421"/>
        <dbReference type="ChEBI" id="CHEBI:456216"/>
        <dbReference type="EC" id="2.7.11.1"/>
    </reaction>
</comment>
<evidence type="ECO:0000256" key="11">
    <source>
        <dbReference type="ARBA" id="ARBA00022840"/>
    </source>
</evidence>
<evidence type="ECO:0000313" key="19">
    <source>
        <dbReference type="EMBL" id="OMJ90348.1"/>
    </source>
</evidence>
<comment type="cofactor">
    <cofactor evidence="1">
        <name>Mg(2+)</name>
        <dbReference type="ChEBI" id="CHEBI:18420"/>
    </cofactor>
</comment>
<keyword evidence="10" id="KW-0106">Calcium</keyword>
<dbReference type="SUPFAM" id="SSF56112">
    <property type="entry name" value="Protein kinase-like (PK-like)"/>
    <property type="match status" value="1"/>
</dbReference>
<feature type="domain" description="EF-hand" evidence="18">
    <location>
        <begin position="418"/>
        <end position="453"/>
    </location>
</feature>
<comment type="similarity">
    <text evidence="12">Belongs to the protein kinase superfamily. Ser/Thr protein kinase family. CDPK subfamily.</text>
</comment>
<dbReference type="Proteomes" id="UP000187209">
    <property type="component" value="Unassembled WGS sequence"/>
</dbReference>
<dbReference type="InterPro" id="IPR000719">
    <property type="entry name" value="Prot_kinase_dom"/>
</dbReference>
<dbReference type="Pfam" id="PF00069">
    <property type="entry name" value="Pkinase"/>
    <property type="match status" value="1"/>
</dbReference>
<feature type="binding site" evidence="15">
    <location>
        <position position="76"/>
    </location>
    <ligand>
        <name>ATP</name>
        <dbReference type="ChEBI" id="CHEBI:30616"/>
    </ligand>
</feature>
<keyword evidence="20" id="KW-1185">Reference proteome</keyword>
<dbReference type="PROSITE" id="PS00018">
    <property type="entry name" value="EF_HAND_1"/>
    <property type="match status" value="4"/>
</dbReference>
<dbReference type="Gene3D" id="1.10.510.10">
    <property type="entry name" value="Transferase(Phosphotransferase) domain 1"/>
    <property type="match status" value="1"/>
</dbReference>
<dbReference type="InterPro" id="IPR008271">
    <property type="entry name" value="Ser/Thr_kinase_AS"/>
</dbReference>
<name>A0A1R2CMV9_9CILI</name>
<sequence length="485" mass="55792">MGCCHPTADLETDKIAEIPKVQRYSRSLVLTPGDFVIIKSEPVTEDYVFENVVGYGAFGEVRRAYHKVLKLERAIKSIDISHCKEKDIQKLLKEVSILKLLDHPNIIRIFDVYRSSTKLYIVTEMCTGGELFDRIKHMRKFSENQAAKYMSDIICAVMHCHQRGVVHRDLKPENLLFTTKEPDAKLKLIDFGTSTLFDKTKKIKGIFGTYFYMAPEVISGNYDEKCDVWSLGVILYVLLSGDLPFTGSTEEEIISKIRNASVSFSRPTWKNVSEEAKILIMKMLKKIPEMRISIEEVFDSPWLKSRCDGNLPDIEFEIELLNKLGRFETESTFQHAIYSYIVSQIIDSSYFNKLNEMFSKIDKNGDGLLSREELKDVIIKFDLSFDIDEIIQRCDIDRNGYINYSEFLIATVEASHAYSRERVREVFEVFDKNKDGKLSLDEIRNSLGGNANNFTLFKQILSEADTNGDGVIDFDEFLDYVSKHK</sequence>
<evidence type="ECO:0000256" key="6">
    <source>
        <dbReference type="ARBA" id="ARBA00022723"/>
    </source>
</evidence>
<evidence type="ECO:0000256" key="1">
    <source>
        <dbReference type="ARBA" id="ARBA00001946"/>
    </source>
</evidence>
<proteinExistence type="inferred from homology"/>
<evidence type="ECO:0000259" key="17">
    <source>
        <dbReference type="PROSITE" id="PS50011"/>
    </source>
</evidence>
<organism evidence="19 20">
    <name type="scientific">Stentor coeruleus</name>
    <dbReference type="NCBI Taxonomy" id="5963"/>
    <lineage>
        <taxon>Eukaryota</taxon>
        <taxon>Sar</taxon>
        <taxon>Alveolata</taxon>
        <taxon>Ciliophora</taxon>
        <taxon>Postciliodesmatophora</taxon>
        <taxon>Heterotrichea</taxon>
        <taxon>Heterotrichida</taxon>
        <taxon>Stentoridae</taxon>
        <taxon>Stentor</taxon>
    </lineage>
</organism>
<evidence type="ECO:0000256" key="12">
    <source>
        <dbReference type="ARBA" id="ARBA00024334"/>
    </source>
</evidence>
<comment type="catalytic activity">
    <reaction evidence="13">
        <text>L-threonyl-[protein] + ATP = O-phospho-L-threonyl-[protein] + ADP + H(+)</text>
        <dbReference type="Rhea" id="RHEA:46608"/>
        <dbReference type="Rhea" id="RHEA-COMP:11060"/>
        <dbReference type="Rhea" id="RHEA-COMP:11605"/>
        <dbReference type="ChEBI" id="CHEBI:15378"/>
        <dbReference type="ChEBI" id="CHEBI:30013"/>
        <dbReference type="ChEBI" id="CHEBI:30616"/>
        <dbReference type="ChEBI" id="CHEBI:61977"/>
        <dbReference type="ChEBI" id="CHEBI:456216"/>
        <dbReference type="EC" id="2.7.11.1"/>
    </reaction>
</comment>
<dbReference type="CDD" id="cd05117">
    <property type="entry name" value="STKc_CAMK"/>
    <property type="match status" value="1"/>
</dbReference>
<dbReference type="OrthoDB" id="1405469at2759"/>
<feature type="domain" description="Protein kinase" evidence="17">
    <location>
        <begin position="47"/>
        <end position="303"/>
    </location>
</feature>
<evidence type="ECO:0000256" key="10">
    <source>
        <dbReference type="ARBA" id="ARBA00022837"/>
    </source>
</evidence>
<feature type="domain" description="EF-hand" evidence="18">
    <location>
        <begin position="349"/>
        <end position="384"/>
    </location>
</feature>
<dbReference type="SMART" id="SM00220">
    <property type="entry name" value="S_TKc"/>
    <property type="match status" value="1"/>
</dbReference>
<dbReference type="GO" id="GO:0005509">
    <property type="term" value="F:calcium ion binding"/>
    <property type="evidence" value="ECO:0007669"/>
    <property type="project" value="InterPro"/>
</dbReference>
<evidence type="ECO:0000256" key="3">
    <source>
        <dbReference type="ARBA" id="ARBA00012513"/>
    </source>
</evidence>
<dbReference type="Pfam" id="PF13499">
    <property type="entry name" value="EF-hand_7"/>
    <property type="match status" value="2"/>
</dbReference>
<evidence type="ECO:0000259" key="18">
    <source>
        <dbReference type="PROSITE" id="PS50222"/>
    </source>
</evidence>
<dbReference type="InterPro" id="IPR011009">
    <property type="entry name" value="Kinase-like_dom_sf"/>
</dbReference>
<dbReference type="PROSITE" id="PS50011">
    <property type="entry name" value="PROTEIN_KINASE_DOM"/>
    <property type="match status" value="1"/>
</dbReference>
<evidence type="ECO:0000256" key="4">
    <source>
        <dbReference type="ARBA" id="ARBA00022527"/>
    </source>
</evidence>
<dbReference type="PROSITE" id="PS00107">
    <property type="entry name" value="PROTEIN_KINASE_ATP"/>
    <property type="match status" value="1"/>
</dbReference>
<dbReference type="InterPro" id="IPR002048">
    <property type="entry name" value="EF_hand_dom"/>
</dbReference>
<dbReference type="InterPro" id="IPR050205">
    <property type="entry name" value="CDPK_Ser/Thr_kinases"/>
</dbReference>
<feature type="domain" description="EF-hand" evidence="18">
    <location>
        <begin position="457"/>
        <end position="485"/>
    </location>
</feature>
<dbReference type="InterPro" id="IPR018247">
    <property type="entry name" value="EF_Hand_1_Ca_BS"/>
</dbReference>
<dbReference type="GO" id="GO:0005524">
    <property type="term" value="F:ATP binding"/>
    <property type="evidence" value="ECO:0007669"/>
    <property type="project" value="UniProtKB-UniRule"/>
</dbReference>
<evidence type="ECO:0000256" key="14">
    <source>
        <dbReference type="ARBA" id="ARBA00048679"/>
    </source>
</evidence>
<dbReference type="EC" id="2.7.11.1" evidence="3"/>
<keyword evidence="9" id="KW-0418">Kinase</keyword>
<keyword evidence="5" id="KW-0808">Transferase</keyword>
<protein>
    <recommendedName>
        <fullName evidence="3">non-specific serine/threonine protein kinase</fullName>
        <ecNumber evidence="3">2.7.11.1</ecNumber>
    </recommendedName>
</protein>
<dbReference type="PROSITE" id="PS50222">
    <property type="entry name" value="EF_HAND_2"/>
    <property type="match status" value="4"/>
</dbReference>
<dbReference type="InterPro" id="IPR011992">
    <property type="entry name" value="EF-hand-dom_pair"/>
</dbReference>
<comment type="subunit">
    <text evidence="2">Monomer.</text>
</comment>
<dbReference type="AlphaFoldDB" id="A0A1R2CMV9"/>
<evidence type="ECO:0000256" key="15">
    <source>
        <dbReference type="PROSITE-ProRule" id="PRU10141"/>
    </source>
</evidence>
<dbReference type="FunFam" id="3.30.200.20:FF:000315">
    <property type="entry name" value="Calcium-dependent protein kinase 3"/>
    <property type="match status" value="1"/>
</dbReference>
<keyword evidence="11 15" id="KW-0067">ATP-binding</keyword>
<dbReference type="InterPro" id="IPR017441">
    <property type="entry name" value="Protein_kinase_ATP_BS"/>
</dbReference>
<comment type="caution">
    <text evidence="19">The sequence shown here is derived from an EMBL/GenBank/DDBJ whole genome shotgun (WGS) entry which is preliminary data.</text>
</comment>
<dbReference type="SMART" id="SM00054">
    <property type="entry name" value="EFh"/>
    <property type="match status" value="4"/>
</dbReference>
<reference evidence="19 20" key="1">
    <citation type="submission" date="2016-11" db="EMBL/GenBank/DDBJ databases">
        <title>The macronuclear genome of Stentor coeruleus: a giant cell with tiny introns.</title>
        <authorList>
            <person name="Slabodnick M."/>
            <person name="Ruby J.G."/>
            <person name="Reiff S.B."/>
            <person name="Swart E.C."/>
            <person name="Gosai S."/>
            <person name="Prabakaran S."/>
            <person name="Witkowska E."/>
            <person name="Larue G.E."/>
            <person name="Fisher S."/>
            <person name="Freeman R.M."/>
            <person name="Gunawardena J."/>
            <person name="Chu W."/>
            <person name="Stover N.A."/>
            <person name="Gregory B.D."/>
            <person name="Nowacki M."/>
            <person name="Derisi J."/>
            <person name="Roy S.W."/>
            <person name="Marshall W.F."/>
            <person name="Sood P."/>
        </authorList>
    </citation>
    <scope>NUCLEOTIDE SEQUENCE [LARGE SCALE GENOMIC DNA]</scope>
    <source>
        <strain evidence="19">WM001</strain>
    </source>
</reference>
<evidence type="ECO:0000256" key="8">
    <source>
        <dbReference type="ARBA" id="ARBA00022741"/>
    </source>
</evidence>
<keyword evidence="6" id="KW-0479">Metal-binding</keyword>
<dbReference type="Gene3D" id="3.30.200.20">
    <property type="entry name" value="Phosphorylase Kinase, domain 1"/>
    <property type="match status" value="1"/>
</dbReference>
<dbReference type="PROSITE" id="PS00108">
    <property type="entry name" value="PROTEIN_KINASE_ST"/>
    <property type="match status" value="1"/>
</dbReference>
<dbReference type="CDD" id="cd00051">
    <property type="entry name" value="EFh"/>
    <property type="match status" value="1"/>
</dbReference>
<dbReference type="PANTHER" id="PTHR24349">
    <property type="entry name" value="SERINE/THREONINE-PROTEIN KINASE"/>
    <property type="match status" value="1"/>
</dbReference>
<dbReference type="FunFam" id="1.10.510.10:FF:000571">
    <property type="entry name" value="Maternal embryonic leucine zipper kinase"/>
    <property type="match status" value="1"/>
</dbReference>
<dbReference type="Gene3D" id="1.10.238.10">
    <property type="entry name" value="EF-hand"/>
    <property type="match status" value="2"/>
</dbReference>
<dbReference type="FunFam" id="1.10.238.10:FF:000003">
    <property type="entry name" value="Calmodulin A"/>
    <property type="match status" value="1"/>
</dbReference>
<gene>
    <name evidence="19" type="ORF">SteCoe_7258</name>
</gene>
<evidence type="ECO:0000256" key="9">
    <source>
        <dbReference type="ARBA" id="ARBA00022777"/>
    </source>
</evidence>